<feature type="transmembrane region" description="Helical" evidence="2">
    <location>
        <begin position="221"/>
        <end position="243"/>
    </location>
</feature>
<feature type="transmembrane region" description="Helical" evidence="2">
    <location>
        <begin position="12"/>
        <end position="29"/>
    </location>
</feature>
<dbReference type="AlphaFoldDB" id="A0A4R8WF02"/>
<dbReference type="Proteomes" id="UP000297643">
    <property type="component" value="Unassembled WGS sequence"/>
</dbReference>
<proteinExistence type="predicted"/>
<evidence type="ECO:0000259" key="3">
    <source>
        <dbReference type="SMART" id="SM00460"/>
    </source>
</evidence>
<dbReference type="SUPFAM" id="SSF54001">
    <property type="entry name" value="Cysteine proteinases"/>
    <property type="match status" value="1"/>
</dbReference>
<gene>
    <name evidence="4" type="ORF">E3O32_00415</name>
</gene>
<dbReference type="SMART" id="SM00460">
    <property type="entry name" value="TGc"/>
    <property type="match status" value="1"/>
</dbReference>
<reference evidence="4 5" key="1">
    <citation type="submission" date="2019-03" db="EMBL/GenBank/DDBJ databases">
        <title>Genomics of glacier-inhabiting Cryobacterium strains.</title>
        <authorList>
            <person name="Liu Q."/>
            <person name="Xin Y.-H."/>
        </authorList>
    </citation>
    <scope>NUCLEOTIDE SEQUENCE [LARGE SCALE GENOMIC DNA]</scope>
    <source>
        <strain evidence="4 5">RHLT2-21</strain>
    </source>
</reference>
<keyword evidence="5" id="KW-1185">Reference proteome</keyword>
<keyword evidence="2" id="KW-1133">Transmembrane helix</keyword>
<dbReference type="EMBL" id="SOFM01000003">
    <property type="protein sequence ID" value="TFC07961.1"/>
    <property type="molecule type" value="Genomic_DNA"/>
</dbReference>
<evidence type="ECO:0000313" key="4">
    <source>
        <dbReference type="EMBL" id="TFC07961.1"/>
    </source>
</evidence>
<dbReference type="InterPro" id="IPR002931">
    <property type="entry name" value="Transglutaminase-like"/>
</dbReference>
<feature type="transmembrane region" description="Helical" evidence="2">
    <location>
        <begin position="183"/>
        <end position="200"/>
    </location>
</feature>
<feature type="transmembrane region" description="Helical" evidence="2">
    <location>
        <begin position="160"/>
        <end position="177"/>
    </location>
</feature>
<dbReference type="PANTHER" id="PTHR42736">
    <property type="entry name" value="PROTEIN-GLUTAMINE GAMMA-GLUTAMYLTRANSFERASE"/>
    <property type="match status" value="1"/>
</dbReference>
<keyword evidence="2" id="KW-0472">Membrane</keyword>
<evidence type="ECO:0000256" key="1">
    <source>
        <dbReference type="SAM" id="MobiDB-lite"/>
    </source>
</evidence>
<dbReference type="InterPro" id="IPR052901">
    <property type="entry name" value="Bact_TGase-like"/>
</dbReference>
<feature type="compositionally biased region" description="Low complexity" evidence="1">
    <location>
        <begin position="574"/>
        <end position="589"/>
    </location>
</feature>
<dbReference type="PANTHER" id="PTHR42736:SF1">
    <property type="entry name" value="PROTEIN-GLUTAMINE GAMMA-GLUTAMYLTRANSFERASE"/>
    <property type="match status" value="1"/>
</dbReference>
<feature type="transmembrane region" description="Helical" evidence="2">
    <location>
        <begin position="619"/>
        <end position="644"/>
    </location>
</feature>
<feature type="compositionally biased region" description="Polar residues" evidence="1">
    <location>
        <begin position="562"/>
        <end position="572"/>
    </location>
</feature>
<feature type="transmembrane region" description="Helical" evidence="2">
    <location>
        <begin position="89"/>
        <end position="110"/>
    </location>
</feature>
<keyword evidence="2" id="KW-0812">Transmembrane</keyword>
<feature type="transmembrane region" description="Helical" evidence="2">
    <location>
        <begin position="130"/>
        <end position="148"/>
    </location>
</feature>
<sequence>MSRFQPFPARAGADLAVLGTLSVLGVLGLETSFGDYNFLLAGLGGLIVGTGAAILGFRLRLGALVGILATILAYFLLGTPFTMPAQGLLVVFPSVASAAGLAVGAVFGWADIVTLGTPVEAPYYMPVLPYFAAWLIAVVGSMLALRWLPRRRRTVRRASALLAGPVLLYLAGILMGTDEPYLAGLRGVAFAVIALVWLGWRRPDSDRGDVPGAGRQLRRKLAGTAVVVVGAILVGSLAGTAFAPVPKDRFVLREEIQPPLDPLAFPSPLAGFRRYTKTLADTALFTATGMATGQVLRLASMDSYDGKLWNVAAADDEAGGSGSFRLVGRTIPRPPLVTSVQSSVVTITDSGYADVWLPGVGYPSTIDFDDAASSAEAESLRYNAGSGTAVLTAGVKSGYRFTTRAQLQQTYKDEDLEAVPVAAMTLPAAENIPDVVVAKAAEYTGGADTPIDKLRAIQKALKTQGFLSHGLASDGVPSRAGHGADRIDELFTRSQMVGDQEQYAAAMALMARSLGYPSRVVMGFAPDVPEGAVSVEVTGSDVTAWVEVAFDGIGWVPFFPTPDQTDVPQDQTPKPKSVPQPQVRQPPRSDNQADDLLTAVEIDDTKKDDKDKGLVLPGWAWAVIGLIGIPALLIGGPVLVIGALKARRRRRRRGTGSGDVRVAGSWDELTDGYSELGFEVPRGTTRLLVAAALESQLAGQDLVGRQPASAGLTPLAGRVDRAVFNGREIGDDLVQLSWAEALDSLGIAETSAGRLRRLVSRFRIRSRRDWNTQDWRKRDTSRRK</sequence>
<comment type="caution">
    <text evidence="4">The sequence shown here is derived from an EMBL/GenBank/DDBJ whole genome shotgun (WGS) entry which is preliminary data.</text>
</comment>
<dbReference type="InterPro" id="IPR038765">
    <property type="entry name" value="Papain-like_cys_pep_sf"/>
</dbReference>
<protein>
    <submittedName>
        <fullName evidence="4">Transglutaminase domain-containing protein</fullName>
    </submittedName>
</protein>
<feature type="region of interest" description="Disordered" evidence="1">
    <location>
        <begin position="561"/>
        <end position="595"/>
    </location>
</feature>
<feature type="domain" description="Transglutaminase-like" evidence="3">
    <location>
        <begin position="492"/>
        <end position="562"/>
    </location>
</feature>
<evidence type="ECO:0000313" key="5">
    <source>
        <dbReference type="Proteomes" id="UP000297643"/>
    </source>
</evidence>
<organism evidence="4 5">
    <name type="scientific">Cryobacterium mannosilyticum</name>
    <dbReference type="NCBI Taxonomy" id="1259190"/>
    <lineage>
        <taxon>Bacteria</taxon>
        <taxon>Bacillati</taxon>
        <taxon>Actinomycetota</taxon>
        <taxon>Actinomycetes</taxon>
        <taxon>Micrococcales</taxon>
        <taxon>Microbacteriaceae</taxon>
        <taxon>Cryobacterium</taxon>
    </lineage>
</organism>
<feature type="transmembrane region" description="Helical" evidence="2">
    <location>
        <begin position="36"/>
        <end position="55"/>
    </location>
</feature>
<accession>A0A4R8WF02</accession>
<name>A0A4R8WF02_9MICO</name>
<feature type="transmembrane region" description="Helical" evidence="2">
    <location>
        <begin position="61"/>
        <end position="77"/>
    </location>
</feature>
<dbReference type="Gene3D" id="3.10.620.30">
    <property type="match status" value="1"/>
</dbReference>
<dbReference type="RefSeq" id="WP_134505904.1">
    <property type="nucleotide sequence ID" value="NZ_SOFM01000003.1"/>
</dbReference>
<dbReference type="Pfam" id="PF01841">
    <property type="entry name" value="Transglut_core"/>
    <property type="match status" value="1"/>
</dbReference>
<evidence type="ECO:0000256" key="2">
    <source>
        <dbReference type="SAM" id="Phobius"/>
    </source>
</evidence>